<evidence type="ECO:0000313" key="6">
    <source>
        <dbReference type="Proteomes" id="UP000245702"/>
    </source>
</evidence>
<dbReference type="EMBL" id="FCOW01000068">
    <property type="protein sequence ID" value="CVK21931.1"/>
    <property type="molecule type" value="Genomic_DNA"/>
</dbReference>
<dbReference type="RefSeq" id="WP_075758159.1">
    <property type="nucleotide sequence ID" value="NZ_CP146992.1"/>
</dbReference>
<evidence type="ECO:0000259" key="1">
    <source>
        <dbReference type="Pfam" id="PF01548"/>
    </source>
</evidence>
<dbReference type="GO" id="GO:0006313">
    <property type="term" value="P:DNA transposition"/>
    <property type="evidence" value="ECO:0007669"/>
    <property type="project" value="InterPro"/>
</dbReference>
<organism evidence="4 5">
    <name type="scientific">Sporomusa sphaeroides DSM 2875</name>
    <dbReference type="NCBI Taxonomy" id="1337886"/>
    <lineage>
        <taxon>Bacteria</taxon>
        <taxon>Bacillati</taxon>
        <taxon>Bacillota</taxon>
        <taxon>Negativicutes</taxon>
        <taxon>Selenomonadales</taxon>
        <taxon>Sporomusaceae</taxon>
        <taxon>Sporomusa</taxon>
    </lineage>
</organism>
<dbReference type="InterPro" id="IPR003346">
    <property type="entry name" value="Transposase_20"/>
</dbReference>
<dbReference type="GO" id="GO:0004803">
    <property type="term" value="F:transposase activity"/>
    <property type="evidence" value="ECO:0007669"/>
    <property type="project" value="InterPro"/>
</dbReference>
<gene>
    <name evidence="4" type="ORF">SPSPH_046870</name>
    <name evidence="3" type="ORF">SSPH_04662</name>
</gene>
<sequence length="426" mass="48345">MKCNQNQRILQVSEAVLIVGIDVASEIHYARAFDNRGLEQAKVFHFTNDLEGFKAFTKWAEAIRLKAGKEGVIVGLEPTGHYWFNLAQYSKGHRMKIVLVNPFAVKRSKELDDNNPTKNDRKDPKTIALLVKDGRYMEPYIPEGVYAELRTAMNTRWQIVKSLNGIKNQINRWLRIYFPEFLRVFADWEGVAAQVILHEIPTPAQIIEKGVEGIVARWKQDKIRAVGKKRAQNLVEAAQSSTGISDGHMAATMELSILLEDYARKSKQYETVMELVEKLVEQIPSVDKLLKIKGLGLVTIAGFLAEVGDISRFSHPKQIQKFAGLNLKENSSGKHRGKMTISKRGRKRLRAILFRAMLPLVAKNAEFRTIHGYYTTRKNNPLKKIQSLILLCCKLIRVIYAVLTKGIGYEAEKLLCDMKKAELLAV</sequence>
<keyword evidence="6" id="KW-1185">Reference proteome</keyword>
<dbReference type="InterPro" id="IPR002525">
    <property type="entry name" value="Transp_IS110-like_N"/>
</dbReference>
<dbReference type="NCBIfam" id="NF033542">
    <property type="entry name" value="transpos_IS110"/>
    <property type="match status" value="1"/>
</dbReference>
<feature type="domain" description="Transposase IS110-like N-terminal" evidence="1">
    <location>
        <begin position="19"/>
        <end position="179"/>
    </location>
</feature>
<feature type="domain" description="Transposase IS116/IS110/IS902 C-terminal" evidence="2">
    <location>
        <begin position="288"/>
        <end position="370"/>
    </location>
</feature>
<accession>A0A1U7MA82</accession>
<dbReference type="Pfam" id="PF02371">
    <property type="entry name" value="Transposase_20"/>
    <property type="match status" value="1"/>
</dbReference>
<dbReference type="GO" id="GO:0003677">
    <property type="term" value="F:DNA binding"/>
    <property type="evidence" value="ECO:0007669"/>
    <property type="project" value="InterPro"/>
</dbReference>
<dbReference type="PANTHER" id="PTHR33055">
    <property type="entry name" value="TRANSPOSASE FOR INSERTION SEQUENCE ELEMENT IS1111A"/>
    <property type="match status" value="1"/>
</dbReference>
<dbReference type="InterPro" id="IPR047650">
    <property type="entry name" value="Transpos_IS110"/>
</dbReference>
<evidence type="ECO:0000313" key="4">
    <source>
        <dbReference type="EMBL" id="WXA41875.1"/>
    </source>
</evidence>
<evidence type="ECO:0000259" key="2">
    <source>
        <dbReference type="Pfam" id="PF02371"/>
    </source>
</evidence>
<protein>
    <submittedName>
        <fullName evidence="4">IS110 family transposase ISCsa4</fullName>
    </submittedName>
    <submittedName>
        <fullName evidence="3">Transposase IS116/IS110/IS902 family protein</fullName>
    </submittedName>
</protein>
<proteinExistence type="predicted"/>
<evidence type="ECO:0000313" key="3">
    <source>
        <dbReference type="EMBL" id="CVK21931.1"/>
    </source>
</evidence>
<dbReference type="Proteomes" id="UP000186950">
    <property type="component" value="Plasmid pSSP59"/>
</dbReference>
<name>A0A1U7MA82_9FIRM</name>
<geneLocation type="plasmid" evidence="4 5">
    <name>pSSP59</name>
</geneLocation>
<reference evidence="3 6" key="1">
    <citation type="submission" date="2016-01" db="EMBL/GenBank/DDBJ databases">
        <authorList>
            <person name="Brown R."/>
        </authorList>
    </citation>
    <scope>NUCLEOTIDE SEQUENCE [LARGE SCALE GENOMIC DNA]</scope>
    <source>
        <strain evidence="3">Sporomusa sphaeroides DSM 2875</strain>
    </source>
</reference>
<keyword evidence="4" id="KW-0614">Plasmid</keyword>
<reference evidence="4" key="2">
    <citation type="submission" date="2024-03" db="EMBL/GenBank/DDBJ databases">
        <title>Complete genome sequence of Sporomusa sphaeroides DSM 2875T isolated from mud of the Leine river and Sporomusa ovata DSM 2662T isolated from sugar beet leaf silage.</title>
        <authorList>
            <person name="Boeer T."/>
            <person name="Lueschen A."/>
            <person name="Daniel R."/>
            <person name="Poehlein A."/>
        </authorList>
    </citation>
    <scope>NUCLEOTIDE SEQUENCE</scope>
    <source>
        <strain evidence="4">DSM 2875</strain>
        <plasmid evidence="4">pSSP59</plasmid>
    </source>
</reference>
<dbReference type="EMBL" id="CP146992">
    <property type="protein sequence ID" value="WXA41875.1"/>
    <property type="molecule type" value="Genomic_DNA"/>
</dbReference>
<dbReference type="KEGG" id="ssph:SPSPH_046870"/>
<dbReference type="Pfam" id="PF01548">
    <property type="entry name" value="DEDD_Tnp_IS110"/>
    <property type="match status" value="1"/>
</dbReference>
<evidence type="ECO:0000313" key="5">
    <source>
        <dbReference type="Proteomes" id="UP000186950"/>
    </source>
</evidence>
<dbReference type="PANTHER" id="PTHR33055:SF15">
    <property type="entry name" value="TRANSPOSASE-RELATED"/>
    <property type="match status" value="1"/>
</dbReference>
<dbReference type="Proteomes" id="UP000245702">
    <property type="component" value="Unassembled WGS sequence"/>
</dbReference>
<dbReference type="AlphaFoldDB" id="A0A1U7MA82"/>
<dbReference type="OrthoDB" id="9811278at2"/>